<evidence type="ECO:0000313" key="2">
    <source>
        <dbReference type="Proteomes" id="UP000198553"/>
    </source>
</evidence>
<dbReference type="AlphaFoldDB" id="A0A1H7XCW4"/>
<evidence type="ECO:0000313" key="1">
    <source>
        <dbReference type="EMBL" id="SEM31017.1"/>
    </source>
</evidence>
<dbReference type="EMBL" id="FOBW01000002">
    <property type="protein sequence ID" value="SEM31017.1"/>
    <property type="molecule type" value="Genomic_DNA"/>
</dbReference>
<protein>
    <submittedName>
        <fullName evidence="1">Uncharacterized protein</fullName>
    </submittedName>
</protein>
<organism evidence="1 2">
    <name type="scientific">Mesobacillus persicus</name>
    <dbReference type="NCBI Taxonomy" id="930146"/>
    <lineage>
        <taxon>Bacteria</taxon>
        <taxon>Bacillati</taxon>
        <taxon>Bacillota</taxon>
        <taxon>Bacilli</taxon>
        <taxon>Bacillales</taxon>
        <taxon>Bacillaceae</taxon>
        <taxon>Mesobacillus</taxon>
    </lineage>
</organism>
<reference evidence="2" key="1">
    <citation type="submission" date="2016-10" db="EMBL/GenBank/DDBJ databases">
        <authorList>
            <person name="Varghese N."/>
            <person name="Submissions S."/>
        </authorList>
    </citation>
    <scope>NUCLEOTIDE SEQUENCE [LARGE SCALE GENOMIC DNA]</scope>
    <source>
        <strain evidence="2">B48,IBRC-M 10115,DSM 25386,CECT 8001</strain>
    </source>
</reference>
<accession>A0A1H7XCW4</accession>
<dbReference type="Proteomes" id="UP000198553">
    <property type="component" value="Unassembled WGS sequence"/>
</dbReference>
<sequence length="77" mass="8537">MRSRHLLSAGRAVSLLVAALLWGLTCPAAPAGVKRLTLQSTVLKISNVLYQIISEKHQKTILKIRRKSGLQTGFQWI</sequence>
<keyword evidence="2" id="KW-1185">Reference proteome</keyword>
<dbReference type="STRING" id="930146.SAMN05192533_102128"/>
<name>A0A1H7XCW4_9BACI</name>
<proteinExistence type="predicted"/>
<gene>
    <name evidence="1" type="ORF">SAMN05192533_102128</name>
</gene>